<feature type="non-terminal residue" evidence="1">
    <location>
        <position position="40"/>
    </location>
</feature>
<proteinExistence type="predicted"/>
<reference evidence="1" key="1">
    <citation type="journal article" date="2015" name="Nature">
        <title>Complex archaea that bridge the gap between prokaryotes and eukaryotes.</title>
        <authorList>
            <person name="Spang A."/>
            <person name="Saw J.H."/>
            <person name="Jorgensen S.L."/>
            <person name="Zaremba-Niedzwiedzka K."/>
            <person name="Martijn J."/>
            <person name="Lind A.E."/>
            <person name="van Eijk R."/>
            <person name="Schleper C."/>
            <person name="Guy L."/>
            <person name="Ettema T.J."/>
        </authorList>
    </citation>
    <scope>NUCLEOTIDE SEQUENCE</scope>
</reference>
<dbReference type="EMBL" id="LAZR01016601">
    <property type="protein sequence ID" value="KKM03783.1"/>
    <property type="molecule type" value="Genomic_DNA"/>
</dbReference>
<gene>
    <name evidence="1" type="ORF">LCGC14_1770890</name>
</gene>
<sequence length="40" mass="4480">MRHAEKLKGFNKQAAAAVKVFKKIGLSQSFIDEFVAITKE</sequence>
<organism evidence="1">
    <name type="scientific">marine sediment metagenome</name>
    <dbReference type="NCBI Taxonomy" id="412755"/>
    <lineage>
        <taxon>unclassified sequences</taxon>
        <taxon>metagenomes</taxon>
        <taxon>ecological metagenomes</taxon>
    </lineage>
</organism>
<accession>A0A0F9JY20</accession>
<evidence type="ECO:0000313" key="1">
    <source>
        <dbReference type="EMBL" id="KKM03783.1"/>
    </source>
</evidence>
<dbReference type="AlphaFoldDB" id="A0A0F9JY20"/>
<name>A0A0F9JY20_9ZZZZ</name>
<comment type="caution">
    <text evidence="1">The sequence shown here is derived from an EMBL/GenBank/DDBJ whole genome shotgun (WGS) entry which is preliminary data.</text>
</comment>
<protein>
    <submittedName>
        <fullName evidence="1">Uncharacterized protein</fullName>
    </submittedName>
</protein>